<dbReference type="PANTHER" id="PTHR36984">
    <property type="entry name" value="CRISPR-ASSOCIATED ENDORIBONUCLEASE CAS6 1"/>
    <property type="match status" value="1"/>
</dbReference>
<keyword evidence="4" id="KW-1185">Reference proteome</keyword>
<dbReference type="eggNOG" id="COG1583">
    <property type="taxonomic scope" value="Bacteria"/>
</dbReference>
<evidence type="ECO:0000313" key="4">
    <source>
        <dbReference type="Proteomes" id="UP000014155"/>
    </source>
</evidence>
<organism evidence="3 4">
    <name type="scientific">Ruminiclostridium cellobioparum subsp. termitidis CT1112</name>
    <dbReference type="NCBI Taxonomy" id="1195236"/>
    <lineage>
        <taxon>Bacteria</taxon>
        <taxon>Bacillati</taxon>
        <taxon>Bacillota</taxon>
        <taxon>Clostridia</taxon>
        <taxon>Eubacteriales</taxon>
        <taxon>Oscillospiraceae</taxon>
        <taxon>Ruminiclostridium</taxon>
    </lineage>
</organism>
<dbReference type="GO" id="GO:0016788">
    <property type="term" value="F:hydrolase activity, acting on ester bonds"/>
    <property type="evidence" value="ECO:0007669"/>
    <property type="project" value="InterPro"/>
</dbReference>
<dbReference type="PATRIC" id="fig|1195236.3.peg.4354"/>
<dbReference type="CDD" id="cd21140">
    <property type="entry name" value="Cas6_I-like"/>
    <property type="match status" value="1"/>
</dbReference>
<sequence length="243" mass="28614">MRFHFTFELENEVIDVNYRRKILSFLKNAIEKSDKQFYQQLYGNGSNTNKDFTMSVYFVPETQYGTETISVKSKRVIVNMSTPNSLTGIQLYNAMCGQKFIKYRFSGENSLRLVKIQNEKEKLITQNRAVFNTMSPIVIRDHNRETGRDWFYTFEDEPAVDILKRNLEAELSGKFQRDIGYDIRQLKIEFIRMKKVIIKNYELKIPCSLGIFSMEGEQYLLQYLYQRGVGAKRSLCFGMLDLI</sequence>
<reference evidence="3 4" key="1">
    <citation type="journal article" date="2013" name="Genome Announc.">
        <title>Draft Genome Sequence of the Cellulolytic, Mesophilic, Anaerobic Bacterium Clostridium termitidis Strain CT1112 (DSM 5398).</title>
        <authorList>
            <person name="Lal S."/>
            <person name="Ramachandran U."/>
            <person name="Zhang X."/>
            <person name="Munir R."/>
            <person name="Sparling R."/>
            <person name="Levin D.B."/>
        </authorList>
    </citation>
    <scope>NUCLEOTIDE SEQUENCE [LARGE SCALE GENOMIC DNA]</scope>
    <source>
        <strain evidence="3 4">CT1112</strain>
    </source>
</reference>
<proteinExistence type="predicted"/>
<evidence type="ECO:0000259" key="2">
    <source>
        <dbReference type="Pfam" id="PF01881"/>
    </source>
</evidence>
<comment type="caution">
    <text evidence="3">The sequence shown here is derived from an EMBL/GenBank/DDBJ whole genome shotgun (WGS) entry which is preliminary data.</text>
</comment>
<protein>
    <submittedName>
        <fullName evidence="3">CRISPR-associated endoribonuclease Cas6</fullName>
    </submittedName>
</protein>
<dbReference type="EMBL" id="AORV01000059">
    <property type="protein sequence ID" value="EMS70142.1"/>
    <property type="molecule type" value="Genomic_DNA"/>
</dbReference>
<accession>S0FGH5</accession>
<dbReference type="GO" id="GO:0051607">
    <property type="term" value="P:defense response to virus"/>
    <property type="evidence" value="ECO:0007669"/>
    <property type="project" value="UniProtKB-KW"/>
</dbReference>
<dbReference type="RefSeq" id="WP_004628954.1">
    <property type="nucleotide sequence ID" value="NZ_AORV01000059.1"/>
</dbReference>
<dbReference type="Gene3D" id="3.30.70.1890">
    <property type="match status" value="1"/>
</dbReference>
<name>S0FGH5_RUMCE</name>
<dbReference type="InterPro" id="IPR045747">
    <property type="entry name" value="CRISPR-assoc_prot_Cas6_N_sf"/>
</dbReference>
<evidence type="ECO:0000256" key="1">
    <source>
        <dbReference type="ARBA" id="ARBA00023118"/>
    </source>
</evidence>
<dbReference type="Proteomes" id="UP000014155">
    <property type="component" value="Unassembled WGS sequence"/>
</dbReference>
<dbReference type="Pfam" id="PF01881">
    <property type="entry name" value="Cas_Cas6_C"/>
    <property type="match status" value="1"/>
</dbReference>
<dbReference type="NCBIfam" id="TIGR01877">
    <property type="entry name" value="cas_cas6"/>
    <property type="match status" value="1"/>
</dbReference>
<dbReference type="PANTHER" id="PTHR36984:SF3">
    <property type="entry name" value="CRISPR-ASSOCIATED ENDORIBONUCLEASE CAS6"/>
    <property type="match status" value="1"/>
</dbReference>
<gene>
    <name evidence="3" type="ORF">CTER_4136</name>
</gene>
<dbReference type="Gene3D" id="3.30.70.1900">
    <property type="match status" value="1"/>
</dbReference>
<dbReference type="InterPro" id="IPR010156">
    <property type="entry name" value="CRISPR-assoc_prot_Cas6"/>
</dbReference>
<feature type="domain" description="CRISPR associated protein Cas6 C-terminal" evidence="2">
    <location>
        <begin position="120"/>
        <end position="242"/>
    </location>
</feature>
<dbReference type="AlphaFoldDB" id="S0FGH5"/>
<dbReference type="STRING" id="1195236.CTER_4136"/>
<evidence type="ECO:0000313" key="3">
    <source>
        <dbReference type="EMBL" id="EMS70142.1"/>
    </source>
</evidence>
<dbReference type="InterPro" id="IPR049435">
    <property type="entry name" value="Cas_Cas6_C"/>
</dbReference>
<keyword evidence="1" id="KW-0051">Antiviral defense</keyword>